<dbReference type="Pfam" id="PF02518">
    <property type="entry name" value="HATPase_c"/>
    <property type="match status" value="1"/>
</dbReference>
<dbReference type="SUPFAM" id="SSF47384">
    <property type="entry name" value="Homodimeric domain of signal transducing histidine kinase"/>
    <property type="match status" value="1"/>
</dbReference>
<dbReference type="SMART" id="SM00388">
    <property type="entry name" value="HisKA"/>
    <property type="match status" value="1"/>
</dbReference>
<organism evidence="15 16">
    <name type="scientific">Novosphingobium umbonatum</name>
    <dbReference type="NCBI Taxonomy" id="1908524"/>
    <lineage>
        <taxon>Bacteria</taxon>
        <taxon>Pseudomonadati</taxon>
        <taxon>Pseudomonadota</taxon>
        <taxon>Alphaproteobacteria</taxon>
        <taxon>Sphingomonadales</taxon>
        <taxon>Sphingomonadaceae</taxon>
        <taxon>Novosphingobium</taxon>
    </lineage>
</organism>
<accession>A0A437N8N1</accession>
<feature type="transmembrane region" description="Helical" evidence="13">
    <location>
        <begin position="12"/>
        <end position="39"/>
    </location>
</feature>
<evidence type="ECO:0000256" key="1">
    <source>
        <dbReference type="ARBA" id="ARBA00000085"/>
    </source>
</evidence>
<dbReference type="PANTHER" id="PTHR45569">
    <property type="entry name" value="SENSOR PROTEIN KDPD"/>
    <property type="match status" value="1"/>
</dbReference>
<protein>
    <recommendedName>
        <fullName evidence="3">histidine kinase</fullName>
        <ecNumber evidence="3">2.7.13.3</ecNumber>
    </recommendedName>
</protein>
<gene>
    <name evidence="15" type="ORF">EOE18_05385</name>
</gene>
<dbReference type="Gene3D" id="3.30.565.10">
    <property type="entry name" value="Histidine kinase-like ATPase, C-terminal domain"/>
    <property type="match status" value="1"/>
</dbReference>
<evidence type="ECO:0000256" key="4">
    <source>
        <dbReference type="ARBA" id="ARBA00022553"/>
    </source>
</evidence>
<dbReference type="OrthoDB" id="9806130at2"/>
<evidence type="ECO:0000256" key="13">
    <source>
        <dbReference type="SAM" id="Phobius"/>
    </source>
</evidence>
<evidence type="ECO:0000256" key="7">
    <source>
        <dbReference type="ARBA" id="ARBA00022741"/>
    </source>
</evidence>
<name>A0A437N8N1_9SPHN</name>
<evidence type="ECO:0000313" key="15">
    <source>
        <dbReference type="EMBL" id="RVU06268.1"/>
    </source>
</evidence>
<keyword evidence="8" id="KW-0418">Kinase</keyword>
<dbReference type="PROSITE" id="PS50109">
    <property type="entry name" value="HIS_KIN"/>
    <property type="match status" value="1"/>
</dbReference>
<keyword evidence="6 13" id="KW-0812">Transmembrane</keyword>
<dbReference type="SUPFAM" id="SSF55874">
    <property type="entry name" value="ATPase domain of HSP90 chaperone/DNA topoisomerase II/histidine kinase"/>
    <property type="match status" value="1"/>
</dbReference>
<keyword evidence="11" id="KW-0902">Two-component regulatory system</keyword>
<dbReference type="Proteomes" id="UP000282837">
    <property type="component" value="Unassembled WGS sequence"/>
</dbReference>
<dbReference type="GO" id="GO:0005524">
    <property type="term" value="F:ATP binding"/>
    <property type="evidence" value="ECO:0007669"/>
    <property type="project" value="UniProtKB-KW"/>
</dbReference>
<dbReference type="SMART" id="SM00387">
    <property type="entry name" value="HATPase_c"/>
    <property type="match status" value="1"/>
</dbReference>
<evidence type="ECO:0000256" key="6">
    <source>
        <dbReference type="ARBA" id="ARBA00022692"/>
    </source>
</evidence>
<feature type="domain" description="Histidine kinase" evidence="14">
    <location>
        <begin position="270"/>
        <end position="473"/>
    </location>
</feature>
<dbReference type="CDD" id="cd00075">
    <property type="entry name" value="HATPase"/>
    <property type="match status" value="1"/>
</dbReference>
<dbReference type="AlphaFoldDB" id="A0A437N8N1"/>
<evidence type="ECO:0000256" key="10">
    <source>
        <dbReference type="ARBA" id="ARBA00022989"/>
    </source>
</evidence>
<comment type="catalytic activity">
    <reaction evidence="1">
        <text>ATP + protein L-histidine = ADP + protein N-phospho-L-histidine.</text>
        <dbReference type="EC" id="2.7.13.3"/>
    </reaction>
</comment>
<keyword evidence="9" id="KW-0067">ATP-binding</keyword>
<keyword evidence="7" id="KW-0547">Nucleotide-binding</keyword>
<evidence type="ECO:0000256" key="2">
    <source>
        <dbReference type="ARBA" id="ARBA00004141"/>
    </source>
</evidence>
<dbReference type="GO" id="GO:0005886">
    <property type="term" value="C:plasma membrane"/>
    <property type="evidence" value="ECO:0007669"/>
    <property type="project" value="TreeGrafter"/>
</dbReference>
<evidence type="ECO:0000256" key="9">
    <source>
        <dbReference type="ARBA" id="ARBA00022840"/>
    </source>
</evidence>
<dbReference type="PRINTS" id="PR00344">
    <property type="entry name" value="BCTRLSENSOR"/>
</dbReference>
<dbReference type="InterPro" id="IPR003594">
    <property type="entry name" value="HATPase_dom"/>
</dbReference>
<dbReference type="GO" id="GO:0000155">
    <property type="term" value="F:phosphorelay sensor kinase activity"/>
    <property type="evidence" value="ECO:0007669"/>
    <property type="project" value="InterPro"/>
</dbReference>
<dbReference type="InterPro" id="IPR052023">
    <property type="entry name" value="Histidine_kinase_KdpD"/>
</dbReference>
<dbReference type="InterPro" id="IPR036890">
    <property type="entry name" value="HATPase_C_sf"/>
</dbReference>
<keyword evidence="16" id="KW-1185">Reference proteome</keyword>
<keyword evidence="4" id="KW-0597">Phosphoprotein</keyword>
<keyword evidence="10 13" id="KW-1133">Transmembrane helix</keyword>
<reference evidence="15 16" key="1">
    <citation type="submission" date="2019-01" db="EMBL/GenBank/DDBJ databases">
        <authorList>
            <person name="Chen W.-M."/>
        </authorList>
    </citation>
    <scope>NUCLEOTIDE SEQUENCE [LARGE SCALE GENOMIC DNA]</scope>
    <source>
        <strain evidence="15 16">FSY-9</strain>
    </source>
</reference>
<evidence type="ECO:0000256" key="12">
    <source>
        <dbReference type="ARBA" id="ARBA00023136"/>
    </source>
</evidence>
<dbReference type="Gene3D" id="1.10.287.130">
    <property type="match status" value="1"/>
</dbReference>
<comment type="caution">
    <text evidence="15">The sequence shown here is derived from an EMBL/GenBank/DDBJ whole genome shotgun (WGS) entry which is preliminary data.</text>
</comment>
<keyword evidence="12 13" id="KW-0472">Membrane</keyword>
<dbReference type="PANTHER" id="PTHR45569:SF1">
    <property type="entry name" value="SENSOR PROTEIN KDPD"/>
    <property type="match status" value="1"/>
</dbReference>
<evidence type="ECO:0000313" key="16">
    <source>
        <dbReference type="Proteomes" id="UP000282837"/>
    </source>
</evidence>
<dbReference type="EMBL" id="SACO01000003">
    <property type="protein sequence ID" value="RVU06268.1"/>
    <property type="molecule type" value="Genomic_DNA"/>
</dbReference>
<dbReference type="InterPro" id="IPR038318">
    <property type="entry name" value="KdpD_sf"/>
</dbReference>
<dbReference type="CDD" id="cd00082">
    <property type="entry name" value="HisKA"/>
    <property type="match status" value="1"/>
</dbReference>
<comment type="subcellular location">
    <subcellularLocation>
        <location evidence="2">Membrane</location>
        <topology evidence="2">Multi-pass membrane protein</topology>
    </subcellularLocation>
</comment>
<feature type="transmembrane region" description="Helical" evidence="13">
    <location>
        <begin position="51"/>
        <end position="69"/>
    </location>
</feature>
<evidence type="ECO:0000256" key="8">
    <source>
        <dbReference type="ARBA" id="ARBA00022777"/>
    </source>
</evidence>
<proteinExistence type="predicted"/>
<keyword evidence="5" id="KW-0808">Transferase</keyword>
<dbReference type="InterPro" id="IPR036097">
    <property type="entry name" value="HisK_dim/P_sf"/>
</dbReference>
<dbReference type="Pfam" id="PF13493">
    <property type="entry name" value="DUF4118"/>
    <property type="match status" value="1"/>
</dbReference>
<dbReference type="InterPro" id="IPR003661">
    <property type="entry name" value="HisK_dim/P_dom"/>
</dbReference>
<dbReference type="InterPro" id="IPR004358">
    <property type="entry name" value="Sig_transdc_His_kin-like_C"/>
</dbReference>
<evidence type="ECO:0000256" key="3">
    <source>
        <dbReference type="ARBA" id="ARBA00012438"/>
    </source>
</evidence>
<dbReference type="InterPro" id="IPR025201">
    <property type="entry name" value="KdpD_TM"/>
</dbReference>
<evidence type="ECO:0000256" key="11">
    <source>
        <dbReference type="ARBA" id="ARBA00023012"/>
    </source>
</evidence>
<dbReference type="InterPro" id="IPR005467">
    <property type="entry name" value="His_kinase_dom"/>
</dbReference>
<sequence>MRSTPAAYLQALLAVAAVAFITSAWLPWLGIASAALLFLLPVLMASARGGLGPGLVAALGGAAAYNFFLLEPRFTFRVHHWHNFVSVLVLVAVALVTSRLAMQLRLREAEALERARASDEMAALSNLLASAAPEEAMAQGLAFLGQRYGDMRLCDENMMAQGDAAFSSLDLSAAAWALHNGDGTGHGTEVMAAAEWSFLPLLPKDRRGEAVVALGRPADGCVRSAGELAHLRNLCLLLGQSHDRAQWDSERREREVLLETDRLRRTFLASLAHDLRTPLTVLTGRLELLAAQHGEAQEPLAAARQLQRMMQDLLGAARIDAGALKPAKDSLDLVDVADAACAGLIVPEGLVLERAIAPDLPFVRGDALLLHHVLANLLDNGLRHARKHVRLSAVAQGEKLVLCVEDDGQGIPEDQREAVFERFHRLSGRDDAQGSGLGLAIVKGFADAMEAGITLDMSPLGGASFTLALPIATPLTA</sequence>
<feature type="transmembrane region" description="Helical" evidence="13">
    <location>
        <begin position="81"/>
        <end position="102"/>
    </location>
</feature>
<dbReference type="Gene3D" id="1.20.120.620">
    <property type="entry name" value="Backbone structure of the membrane domain of e. Coli histidine kinase receptor kdpd"/>
    <property type="match status" value="1"/>
</dbReference>
<evidence type="ECO:0000256" key="5">
    <source>
        <dbReference type="ARBA" id="ARBA00022679"/>
    </source>
</evidence>
<dbReference type="Pfam" id="PF00512">
    <property type="entry name" value="HisKA"/>
    <property type="match status" value="1"/>
</dbReference>
<dbReference type="RefSeq" id="WP_127706997.1">
    <property type="nucleotide sequence ID" value="NZ_SACO01000003.1"/>
</dbReference>
<dbReference type="EC" id="2.7.13.3" evidence="3"/>
<evidence type="ECO:0000259" key="14">
    <source>
        <dbReference type="PROSITE" id="PS50109"/>
    </source>
</evidence>